<comment type="similarity">
    <text evidence="1">Belongs to the LysR transcriptional regulatory family.</text>
</comment>
<evidence type="ECO:0000256" key="6">
    <source>
        <dbReference type="ARBA" id="ARBA00067332"/>
    </source>
</evidence>
<evidence type="ECO:0000313" key="10">
    <source>
        <dbReference type="Proteomes" id="UP001155820"/>
    </source>
</evidence>
<evidence type="ECO:0000259" key="8">
    <source>
        <dbReference type="PROSITE" id="PS50931"/>
    </source>
</evidence>
<accession>A0AA44EFJ2</accession>
<reference evidence="9" key="1">
    <citation type="submission" date="2019-07" db="EMBL/GenBank/DDBJ databases">
        <title>FDA dAtabase for Regulatory Grade micrObial Sequences (FDA-ARGOS): Supporting development and validation of Infectious Disease Dx tests.</title>
        <authorList>
            <person name="Bachman M."/>
            <person name="Young C."/>
            <person name="Tallon L."/>
            <person name="Sadzewicz L."/>
            <person name="Vavikolanu K."/>
            <person name="Mehta A."/>
            <person name="Aluvathingal J."/>
            <person name="Nadendla S."/>
            <person name="Nandy P."/>
            <person name="Geyer C."/>
            <person name="Yan Y."/>
            <person name="Sichtig H."/>
        </authorList>
    </citation>
    <scope>NUCLEOTIDE SEQUENCE</scope>
    <source>
        <strain evidence="9">FDAARGOS_618</strain>
        <plasmid evidence="9">unnamed2</plasmid>
    </source>
</reference>
<dbReference type="InterPro" id="IPR036390">
    <property type="entry name" value="WH_DNA-bd_sf"/>
</dbReference>
<name>A0AA44EFJ2_9HYPH</name>
<geneLocation type="plasmid" evidence="9">
    <name>unnamed2</name>
</geneLocation>
<feature type="domain" description="HTH lysR-type" evidence="8">
    <location>
        <begin position="4"/>
        <end position="61"/>
    </location>
</feature>
<dbReference type="Pfam" id="PF03466">
    <property type="entry name" value="LysR_substrate"/>
    <property type="match status" value="1"/>
</dbReference>
<comment type="caution">
    <text evidence="9">The sequence shown here is derived from an EMBL/GenBank/DDBJ whole genome shotgun (WGS) entry which is preliminary data.</text>
</comment>
<keyword evidence="9" id="KW-0614">Plasmid</keyword>
<protein>
    <recommendedName>
        <fullName evidence="6">HTH-type transcriptional regulator TtuA</fullName>
    </recommendedName>
    <alternativeName>
        <fullName evidence="7">Tartrate utilization transcriptional regulator</fullName>
    </alternativeName>
</protein>
<dbReference type="InterPro" id="IPR005119">
    <property type="entry name" value="LysR_subst-bd"/>
</dbReference>
<dbReference type="SUPFAM" id="SSF46785">
    <property type="entry name" value="Winged helix' DNA-binding domain"/>
    <property type="match status" value="1"/>
</dbReference>
<gene>
    <name evidence="9" type="ORF">FOB26_01230</name>
</gene>
<dbReference type="PROSITE" id="PS50931">
    <property type="entry name" value="HTH_LYSR"/>
    <property type="match status" value="1"/>
</dbReference>
<dbReference type="FunFam" id="1.10.10.10:FF:000001">
    <property type="entry name" value="LysR family transcriptional regulator"/>
    <property type="match status" value="1"/>
</dbReference>
<dbReference type="AlphaFoldDB" id="A0AA44EFJ2"/>
<dbReference type="PANTHER" id="PTHR30346">
    <property type="entry name" value="TRANSCRIPTIONAL DUAL REGULATOR HCAR-RELATED"/>
    <property type="match status" value="1"/>
</dbReference>
<evidence type="ECO:0000256" key="4">
    <source>
        <dbReference type="ARBA" id="ARBA00023163"/>
    </source>
</evidence>
<keyword evidence="2" id="KW-0805">Transcription regulation</keyword>
<organism evidence="9 10">
    <name type="scientific">Agrobacterium pusense</name>
    <dbReference type="NCBI Taxonomy" id="648995"/>
    <lineage>
        <taxon>Bacteria</taxon>
        <taxon>Pseudomonadati</taxon>
        <taxon>Pseudomonadota</taxon>
        <taxon>Alphaproteobacteria</taxon>
        <taxon>Hyphomicrobiales</taxon>
        <taxon>Rhizobiaceae</taxon>
        <taxon>Rhizobium/Agrobacterium group</taxon>
        <taxon>Agrobacterium</taxon>
    </lineage>
</organism>
<dbReference type="GO" id="GO:0003677">
    <property type="term" value="F:DNA binding"/>
    <property type="evidence" value="ECO:0007669"/>
    <property type="project" value="UniProtKB-KW"/>
</dbReference>
<dbReference type="PANTHER" id="PTHR30346:SF0">
    <property type="entry name" value="HCA OPERON TRANSCRIPTIONAL ACTIVATOR HCAR"/>
    <property type="match status" value="1"/>
</dbReference>
<dbReference type="RefSeq" id="WP_172873142.1">
    <property type="nucleotide sequence ID" value="NZ_JABRWL010000001.1"/>
</dbReference>
<dbReference type="PRINTS" id="PR00039">
    <property type="entry name" value="HTHLYSR"/>
</dbReference>
<evidence type="ECO:0000313" key="9">
    <source>
        <dbReference type="EMBL" id="NRF17776.1"/>
    </source>
</evidence>
<dbReference type="CDD" id="cd08414">
    <property type="entry name" value="PBP2_LTTR_aromatics_like"/>
    <property type="match status" value="1"/>
</dbReference>
<dbReference type="GO" id="GO:0003700">
    <property type="term" value="F:DNA-binding transcription factor activity"/>
    <property type="evidence" value="ECO:0007669"/>
    <property type="project" value="InterPro"/>
</dbReference>
<evidence type="ECO:0000256" key="3">
    <source>
        <dbReference type="ARBA" id="ARBA00023125"/>
    </source>
</evidence>
<evidence type="ECO:0000256" key="1">
    <source>
        <dbReference type="ARBA" id="ARBA00009437"/>
    </source>
</evidence>
<proteinExistence type="inferred from homology"/>
<dbReference type="Gene3D" id="3.40.190.10">
    <property type="entry name" value="Periplasmic binding protein-like II"/>
    <property type="match status" value="2"/>
</dbReference>
<dbReference type="GO" id="GO:0032993">
    <property type="term" value="C:protein-DNA complex"/>
    <property type="evidence" value="ECO:0007669"/>
    <property type="project" value="TreeGrafter"/>
</dbReference>
<sequence length="296" mass="33163">MAQPNSRDLEAFLTVAEELSFRRAAERLFLDQSALSRRVQNLEETLGYQLVFRTTREVMLTEAGRVFYEEVRPAMNALLRAGEVAKKASEGKTGRLKLGYMSFAATEAMPDAVHAFANLYPEVALELSYQRTQAQKIALSRGEIDAGYMLGPFDNPQYDKLEIASEQLMAVVPMEHWLSTRSTVTLADLAESKLILGSLDQWDFFRLLIDDIFSTAGLEIQVAYEPSNTLGILGLVGRGLGVSVYTEGLMRFQPQRVMFKPIVDCSTEIETLLCWNRSNQSSALKNFVRVAKANLK</sequence>
<dbReference type="EMBL" id="JABRWM010000002">
    <property type="protein sequence ID" value="NRF17776.1"/>
    <property type="molecule type" value="Genomic_DNA"/>
</dbReference>
<dbReference type="InterPro" id="IPR036388">
    <property type="entry name" value="WH-like_DNA-bd_sf"/>
</dbReference>
<dbReference type="Proteomes" id="UP001155820">
    <property type="component" value="Unassembled WGS sequence"/>
</dbReference>
<evidence type="ECO:0000256" key="7">
    <source>
        <dbReference type="ARBA" id="ARBA00083243"/>
    </source>
</evidence>
<keyword evidence="3" id="KW-0238">DNA-binding</keyword>
<dbReference type="Pfam" id="PF00126">
    <property type="entry name" value="HTH_1"/>
    <property type="match status" value="1"/>
</dbReference>
<dbReference type="Gene3D" id="1.10.10.10">
    <property type="entry name" value="Winged helix-like DNA-binding domain superfamily/Winged helix DNA-binding domain"/>
    <property type="match status" value="1"/>
</dbReference>
<comment type="function">
    <text evidence="5">Transcriptional regulator of the ttuABCDE tartrate utilization operon.</text>
</comment>
<dbReference type="SUPFAM" id="SSF53850">
    <property type="entry name" value="Periplasmic binding protein-like II"/>
    <property type="match status" value="1"/>
</dbReference>
<keyword evidence="4" id="KW-0804">Transcription</keyword>
<evidence type="ECO:0000256" key="2">
    <source>
        <dbReference type="ARBA" id="ARBA00023015"/>
    </source>
</evidence>
<evidence type="ECO:0000256" key="5">
    <source>
        <dbReference type="ARBA" id="ARBA00054626"/>
    </source>
</evidence>
<keyword evidence="10" id="KW-1185">Reference proteome</keyword>
<dbReference type="InterPro" id="IPR000847">
    <property type="entry name" value="LysR_HTH_N"/>
</dbReference>